<feature type="domain" description="PDZ" evidence="7">
    <location>
        <begin position="89"/>
        <end position="157"/>
    </location>
</feature>
<evidence type="ECO:0000259" key="7">
    <source>
        <dbReference type="PROSITE" id="PS50106"/>
    </source>
</evidence>
<evidence type="ECO:0000256" key="4">
    <source>
        <dbReference type="ARBA" id="ARBA00022825"/>
    </source>
</evidence>
<keyword evidence="9" id="KW-1185">Reference proteome</keyword>
<dbReference type="InterPro" id="IPR004447">
    <property type="entry name" value="Peptidase_S41A"/>
</dbReference>
<keyword evidence="4 5" id="KW-0720">Serine protease</keyword>
<dbReference type="Proteomes" id="UP001628193">
    <property type="component" value="Unassembled WGS sequence"/>
</dbReference>
<dbReference type="InterPro" id="IPR036034">
    <property type="entry name" value="PDZ_sf"/>
</dbReference>
<dbReference type="SUPFAM" id="SSF50156">
    <property type="entry name" value="PDZ domain-like"/>
    <property type="match status" value="1"/>
</dbReference>
<dbReference type="SUPFAM" id="SSF52096">
    <property type="entry name" value="ClpP/crotonase"/>
    <property type="match status" value="1"/>
</dbReference>
<evidence type="ECO:0000256" key="5">
    <source>
        <dbReference type="RuleBase" id="RU004404"/>
    </source>
</evidence>
<evidence type="ECO:0000313" key="8">
    <source>
        <dbReference type="EMBL" id="GAB0055707.1"/>
    </source>
</evidence>
<proteinExistence type="inferred from homology"/>
<dbReference type="Gene3D" id="2.30.42.10">
    <property type="match status" value="1"/>
</dbReference>
<dbReference type="InterPro" id="IPR005151">
    <property type="entry name" value="Tail-specific_protease"/>
</dbReference>
<dbReference type="Gene3D" id="3.90.226.10">
    <property type="entry name" value="2-enoyl-CoA Hydratase, Chain A, domain 1"/>
    <property type="match status" value="1"/>
</dbReference>
<dbReference type="Gene3D" id="3.30.750.44">
    <property type="match status" value="1"/>
</dbReference>
<keyword evidence="3 5" id="KW-0378">Hydrolase</keyword>
<dbReference type="CDD" id="cd06782">
    <property type="entry name" value="cpPDZ_CPP-like"/>
    <property type="match status" value="1"/>
</dbReference>
<feature type="compositionally biased region" description="Basic and acidic residues" evidence="6">
    <location>
        <begin position="372"/>
        <end position="387"/>
    </location>
</feature>
<dbReference type="NCBIfam" id="TIGR00225">
    <property type="entry name" value="prc"/>
    <property type="match status" value="1"/>
</dbReference>
<dbReference type="InterPro" id="IPR029045">
    <property type="entry name" value="ClpP/crotonase-like_dom_sf"/>
</dbReference>
<comment type="similarity">
    <text evidence="1 5">Belongs to the peptidase S41A family.</text>
</comment>
<organism evidence="8 9">
    <name type="scientific">Candidatus Magnetaquiglobus chichijimensis</name>
    <dbReference type="NCBI Taxonomy" id="3141448"/>
    <lineage>
        <taxon>Bacteria</taxon>
        <taxon>Pseudomonadati</taxon>
        <taxon>Pseudomonadota</taxon>
        <taxon>Magnetococcia</taxon>
        <taxon>Magnetococcales</taxon>
        <taxon>Candidatus Magnetaquicoccaceae</taxon>
        <taxon>Candidatus Magnetaquiglobus</taxon>
    </lineage>
</organism>
<reference evidence="8 9" key="2">
    <citation type="submission" date="2024-09" db="EMBL/GenBank/DDBJ databases">
        <title>Draft genome sequence of Candidatus Magnetaquicoccaceae bacterium FCR-1.</title>
        <authorList>
            <person name="Shimoshige H."/>
            <person name="Shimamura S."/>
            <person name="Taoka A."/>
            <person name="Kobayashi H."/>
            <person name="Maekawa T."/>
        </authorList>
    </citation>
    <scope>NUCLEOTIDE SEQUENCE [LARGE SCALE GENOMIC DNA]</scope>
    <source>
        <strain evidence="8 9">FCR-1</strain>
    </source>
</reference>
<comment type="caution">
    <text evidence="8">The sequence shown here is derived from an EMBL/GenBank/DDBJ whole genome shotgun (WGS) entry which is preliminary data.</text>
</comment>
<gene>
    <name evidence="8" type="ORF">SIID45300_00002</name>
</gene>
<evidence type="ECO:0000256" key="2">
    <source>
        <dbReference type="ARBA" id="ARBA00022670"/>
    </source>
</evidence>
<dbReference type="RefSeq" id="WP_420903421.1">
    <property type="nucleotide sequence ID" value="NZ_BAAFGK010000001.1"/>
</dbReference>
<sequence>MNNPKRGKRPWLFGGVLAVVLIGASLTAENVLAVSQITYEKLRVFSEVFSLIKQNYVEEVDEKSILYGAIGGMLKTLDPHSSFLTPEHFKEMRVDTRGEFGGLGIEISRDDKGVRVVSPIEDTPAYRAGMKSGDIIVKIDDVNTADMDLLEAVKKMRGKPGSKITLQVVRKGENKPLNFTLVRAIIKIRSVKWREEAPGIGYVRIIQFNEQTQPLLETAMADLTRKIEGGKLKGLVLDLRNDPGGLLDQAVSISDAFLEEGRIVYTKGRIPGKDMSFDAQSGDLANGAPIVVLINGGSASASEIVAGALQDHKRAVIMGTQSFGKGSVQTIIPLADGSGLRLTTAQYYTPNGRSIQAKGITPDIVVEDLDMKDKKGQQRPKEADLKGHLQNADSPEKGASGENGNGEESKPDADKEPKHEKETPEPGAEPEKGSKKEGGENDEENLDRITGHIKQDHQLQRALDLLKGFQVLEGRVKSKPAGSK</sequence>
<dbReference type="PANTHER" id="PTHR32060:SF30">
    <property type="entry name" value="CARBOXY-TERMINAL PROCESSING PROTEASE CTPA"/>
    <property type="match status" value="1"/>
</dbReference>
<feature type="compositionally biased region" description="Basic and acidic residues" evidence="6">
    <location>
        <begin position="407"/>
        <end position="439"/>
    </location>
</feature>
<dbReference type="PROSITE" id="PS50106">
    <property type="entry name" value="PDZ"/>
    <property type="match status" value="1"/>
</dbReference>
<feature type="compositionally biased region" description="Basic and acidic residues" evidence="6">
    <location>
        <begin position="446"/>
        <end position="456"/>
    </location>
</feature>
<name>A0ABQ0C4A1_9PROT</name>
<dbReference type="Pfam" id="PF03572">
    <property type="entry name" value="Peptidase_S41"/>
    <property type="match status" value="1"/>
</dbReference>
<evidence type="ECO:0000256" key="3">
    <source>
        <dbReference type="ARBA" id="ARBA00022801"/>
    </source>
</evidence>
<dbReference type="InterPro" id="IPR001478">
    <property type="entry name" value="PDZ"/>
</dbReference>
<evidence type="ECO:0000256" key="1">
    <source>
        <dbReference type="ARBA" id="ARBA00009179"/>
    </source>
</evidence>
<dbReference type="Pfam" id="PF13180">
    <property type="entry name" value="PDZ_2"/>
    <property type="match status" value="1"/>
</dbReference>
<dbReference type="PANTHER" id="PTHR32060">
    <property type="entry name" value="TAIL-SPECIFIC PROTEASE"/>
    <property type="match status" value="1"/>
</dbReference>
<dbReference type="Pfam" id="PF22694">
    <property type="entry name" value="CtpB_N-like"/>
    <property type="match status" value="1"/>
</dbReference>
<evidence type="ECO:0000313" key="9">
    <source>
        <dbReference type="Proteomes" id="UP001628193"/>
    </source>
</evidence>
<evidence type="ECO:0000256" key="6">
    <source>
        <dbReference type="SAM" id="MobiDB-lite"/>
    </source>
</evidence>
<dbReference type="InterPro" id="IPR055210">
    <property type="entry name" value="CtpA/B_N"/>
</dbReference>
<accession>A0ABQ0C4A1</accession>
<feature type="region of interest" description="Disordered" evidence="6">
    <location>
        <begin position="372"/>
        <end position="456"/>
    </location>
</feature>
<dbReference type="SMART" id="SM00245">
    <property type="entry name" value="TSPc"/>
    <property type="match status" value="1"/>
</dbReference>
<dbReference type="CDD" id="cd07560">
    <property type="entry name" value="Peptidase_S41_CPP"/>
    <property type="match status" value="1"/>
</dbReference>
<reference evidence="8 9" key="1">
    <citation type="submission" date="2024-05" db="EMBL/GenBank/DDBJ databases">
        <authorList>
            <consortium name="Candidatus Magnetaquicoccaceae bacterium FCR-1 genome sequencing consortium"/>
            <person name="Shimoshige H."/>
            <person name="Shimamura S."/>
            <person name="Taoka A."/>
            <person name="Kobayashi H."/>
            <person name="Maekawa T."/>
        </authorList>
    </citation>
    <scope>NUCLEOTIDE SEQUENCE [LARGE SCALE GENOMIC DNA]</scope>
    <source>
        <strain evidence="8 9">FCR-1</strain>
    </source>
</reference>
<dbReference type="EMBL" id="BAAFGK010000001">
    <property type="protein sequence ID" value="GAB0055707.1"/>
    <property type="molecule type" value="Genomic_DNA"/>
</dbReference>
<dbReference type="SMART" id="SM00228">
    <property type="entry name" value="PDZ"/>
    <property type="match status" value="1"/>
</dbReference>
<protein>
    <recommendedName>
        <fullName evidence="7">PDZ domain-containing protein</fullName>
    </recommendedName>
</protein>
<keyword evidence="2 5" id="KW-0645">Protease</keyword>